<feature type="binding site" evidence="7">
    <location>
        <position position="358"/>
    </location>
    <ligand>
        <name>ATP</name>
        <dbReference type="ChEBI" id="CHEBI:30616"/>
    </ligand>
</feature>
<comment type="subcellular location">
    <subcellularLocation>
        <location evidence="7">Cytoplasm</location>
    </subcellularLocation>
</comment>
<dbReference type="PANTHER" id="PTHR22594">
    <property type="entry name" value="ASPARTYL/LYSYL-TRNA SYNTHETASE"/>
    <property type="match status" value="1"/>
</dbReference>
<accession>A0A9D6QYD9</accession>
<evidence type="ECO:0000313" key="10">
    <source>
        <dbReference type="Proteomes" id="UP000808388"/>
    </source>
</evidence>
<evidence type="ECO:0000256" key="3">
    <source>
        <dbReference type="ARBA" id="ARBA00022741"/>
    </source>
</evidence>
<dbReference type="GO" id="GO:0003676">
    <property type="term" value="F:nucleic acid binding"/>
    <property type="evidence" value="ECO:0007669"/>
    <property type="project" value="InterPro"/>
</dbReference>
<evidence type="ECO:0000256" key="4">
    <source>
        <dbReference type="ARBA" id="ARBA00022840"/>
    </source>
</evidence>
<evidence type="ECO:0000313" key="9">
    <source>
        <dbReference type="EMBL" id="MBI3627341.1"/>
    </source>
</evidence>
<dbReference type="AlphaFoldDB" id="A0A9D6QYD9"/>
<feature type="domain" description="Aminoacyl-transfer RNA synthetases class-II family profile" evidence="8">
    <location>
        <begin position="140"/>
        <end position="431"/>
    </location>
</feature>
<dbReference type="InterPro" id="IPR047090">
    <property type="entry name" value="AspRS_core"/>
</dbReference>
<sequence length="461" mass="52391">MSRILIEETPRKTGESVLVKGWVNSRRDHGKIIFIDLRDRTGLLQVVFTPADKETYETATRLRDEWVVEISGKVAERPAGMQNQDLPTGMIELQATSLHILAEAKTPPIPLETDGRDIDEELRLKYRYLDLRRARLQKNLKLRHKIILFLRNYLSEKGFTEVETPILTKGTPEGAREFLVPSRIYPGNFYVLPQSPQQFKQLLMVAGLERYFQIARCFRDEDQRGDRQPEFTQLDLEMSFVTQDDVLALGEELMTQMVRAVSPHKTILDTPWPRLSYKESIQKYGTDKPDLRKNKADPDELAFAWIVDFPMFEKTESGGLRAVHHPFTRPHPEDREKLAADPLSVRALAYDIVLNGFEIASGSIRIHEPDLQNQIFGILGLSQAEIGKRFGHMLEAFEYGAPPHGGMAPGIDRLVMILADEPNISEVIAFPKTGSAKDLMMGAPSEVGERQLKEAHIKPDV</sequence>
<feature type="binding site" evidence="7">
    <location>
        <position position="324"/>
    </location>
    <ligand>
        <name>L-aspartate</name>
        <dbReference type="ChEBI" id="CHEBI:29991"/>
    </ligand>
</feature>
<dbReference type="SUPFAM" id="SSF55681">
    <property type="entry name" value="Class II aaRS and biotin synthetases"/>
    <property type="match status" value="1"/>
</dbReference>
<reference evidence="9" key="1">
    <citation type="submission" date="2020-07" db="EMBL/GenBank/DDBJ databases">
        <title>Huge and variable diversity of episymbiotic CPR bacteria and DPANN archaea in groundwater ecosystems.</title>
        <authorList>
            <person name="He C.Y."/>
            <person name="Keren R."/>
            <person name="Whittaker M."/>
            <person name="Farag I.F."/>
            <person name="Doudna J."/>
            <person name="Cate J.H.D."/>
            <person name="Banfield J.F."/>
        </authorList>
    </citation>
    <scope>NUCLEOTIDE SEQUENCE</scope>
    <source>
        <strain evidence="9">NC_groundwater_972_Pr1_S-0.2um_49_27</strain>
    </source>
</reference>
<dbReference type="InterPro" id="IPR002312">
    <property type="entry name" value="Asp/Asn-tRNA-synth_IIb"/>
</dbReference>
<evidence type="ECO:0000259" key="8">
    <source>
        <dbReference type="PROSITE" id="PS50862"/>
    </source>
</evidence>
<comment type="similarity">
    <text evidence="1 7">Belongs to the class-II aminoacyl-tRNA synthetase family. Type 1 subfamily.</text>
</comment>
<dbReference type="GO" id="GO:0050560">
    <property type="term" value="F:aspartate-tRNA(Asn) ligase activity"/>
    <property type="evidence" value="ECO:0007669"/>
    <property type="project" value="UniProtKB-EC"/>
</dbReference>
<dbReference type="GO" id="GO:0005737">
    <property type="term" value="C:cytoplasm"/>
    <property type="evidence" value="ECO:0007669"/>
    <property type="project" value="UniProtKB-SubCell"/>
</dbReference>
<dbReference type="PANTHER" id="PTHR22594:SF5">
    <property type="entry name" value="ASPARTATE--TRNA LIGASE, MITOCHONDRIAL"/>
    <property type="match status" value="1"/>
</dbReference>
<feature type="region of interest" description="Aspartate" evidence="7">
    <location>
        <begin position="197"/>
        <end position="200"/>
    </location>
</feature>
<feature type="binding site" evidence="7">
    <location>
        <position position="173"/>
    </location>
    <ligand>
        <name>L-aspartate</name>
        <dbReference type="ChEBI" id="CHEBI:29991"/>
    </ligand>
</feature>
<keyword evidence="2 7" id="KW-0436">Ligase</keyword>
<keyword evidence="3 7" id="KW-0547">Nucleotide-binding</keyword>
<feature type="binding site" evidence="7">
    <location>
        <begin position="410"/>
        <end position="413"/>
    </location>
    <ligand>
        <name>ATP</name>
        <dbReference type="ChEBI" id="CHEBI:30616"/>
    </ligand>
</feature>
<dbReference type="InterPro" id="IPR004365">
    <property type="entry name" value="NA-bd_OB_tRNA"/>
</dbReference>
<dbReference type="PRINTS" id="PR01042">
    <property type="entry name" value="TRNASYNTHASP"/>
</dbReference>
<dbReference type="InterPro" id="IPR047089">
    <property type="entry name" value="Asp-tRNA-ligase_1_N"/>
</dbReference>
<dbReference type="HAMAP" id="MF_00044">
    <property type="entry name" value="Asp_tRNA_synth_type1"/>
    <property type="match status" value="1"/>
</dbReference>
<keyword evidence="4 7" id="KW-0067">ATP-binding</keyword>
<feature type="binding site" evidence="7">
    <location>
        <position position="365"/>
    </location>
    <ligand>
        <name>L-aspartate</name>
        <dbReference type="ChEBI" id="CHEBI:29991"/>
    </ligand>
</feature>
<feature type="site" description="Important for tRNA non-discrimination" evidence="7">
    <location>
        <position position="80"/>
    </location>
</feature>
<dbReference type="InterPro" id="IPR004524">
    <property type="entry name" value="Asp-tRNA-ligase_1"/>
</dbReference>
<dbReference type="EMBL" id="JACQCQ010000003">
    <property type="protein sequence ID" value="MBI3627341.1"/>
    <property type="molecule type" value="Genomic_DNA"/>
</dbReference>
<dbReference type="InterPro" id="IPR004364">
    <property type="entry name" value="Aa-tRNA-synt_II"/>
</dbReference>
<dbReference type="Proteomes" id="UP000808388">
    <property type="component" value="Unassembled WGS sequence"/>
</dbReference>
<comment type="subunit">
    <text evidence="7">Homodimer.</text>
</comment>
<dbReference type="GO" id="GO:0005524">
    <property type="term" value="F:ATP binding"/>
    <property type="evidence" value="ECO:0007669"/>
    <property type="project" value="UniProtKB-UniRule"/>
</dbReference>
<dbReference type="GO" id="GO:0004815">
    <property type="term" value="F:aspartate-tRNA ligase activity"/>
    <property type="evidence" value="ECO:0007669"/>
    <property type="project" value="UniProtKB-UniRule"/>
</dbReference>
<keyword evidence="7" id="KW-0963">Cytoplasm</keyword>
<feature type="site" description="Important for tRNA non-discrimination" evidence="7">
    <location>
        <position position="29"/>
    </location>
</feature>
<proteinExistence type="inferred from homology"/>
<dbReference type="NCBIfam" id="TIGR00459">
    <property type="entry name" value="aspS_bact"/>
    <property type="match status" value="1"/>
</dbReference>
<dbReference type="Pfam" id="PF01336">
    <property type="entry name" value="tRNA_anti-codon"/>
    <property type="match status" value="1"/>
</dbReference>
<dbReference type="InterPro" id="IPR012340">
    <property type="entry name" value="NA-bd_OB-fold"/>
</dbReference>
<name>A0A9D6QYD9_9BACT</name>
<comment type="catalytic activity">
    <reaction evidence="7">
        <text>tRNA(Asx) + L-aspartate + ATP = L-aspartyl-tRNA(Asx) + AMP + diphosphate</text>
        <dbReference type="Rhea" id="RHEA:18349"/>
        <dbReference type="Rhea" id="RHEA-COMP:9710"/>
        <dbReference type="Rhea" id="RHEA-COMP:9711"/>
        <dbReference type="ChEBI" id="CHEBI:29991"/>
        <dbReference type="ChEBI" id="CHEBI:30616"/>
        <dbReference type="ChEBI" id="CHEBI:33019"/>
        <dbReference type="ChEBI" id="CHEBI:78442"/>
        <dbReference type="ChEBI" id="CHEBI:78516"/>
        <dbReference type="ChEBI" id="CHEBI:456215"/>
        <dbReference type="EC" id="6.1.1.23"/>
    </reaction>
</comment>
<protein>
    <recommendedName>
        <fullName evidence="7">Aspartate--tRNA(Asp/Asn) ligase</fullName>
        <ecNumber evidence="7">6.1.1.23</ecNumber>
    </recommendedName>
    <alternativeName>
        <fullName evidence="7">Aspartyl-tRNA synthetase</fullName>
        <shortName evidence="7">AspRS</shortName>
    </alternativeName>
    <alternativeName>
        <fullName evidence="7">Non-discriminating aspartyl-tRNA synthetase</fullName>
        <shortName evidence="7">ND-AspRS</shortName>
    </alternativeName>
</protein>
<dbReference type="Gene3D" id="3.30.930.10">
    <property type="entry name" value="Bira Bifunctional Protein, Domain 2"/>
    <property type="match status" value="2"/>
</dbReference>
<dbReference type="SUPFAM" id="SSF50249">
    <property type="entry name" value="Nucleic acid-binding proteins"/>
    <property type="match status" value="1"/>
</dbReference>
<comment type="caution">
    <text evidence="9">The sequence shown here is derived from an EMBL/GenBank/DDBJ whole genome shotgun (WGS) entry which is preliminary data.</text>
</comment>
<dbReference type="EC" id="6.1.1.23" evidence="7"/>
<feature type="binding site" evidence="7">
    <location>
        <position position="228"/>
    </location>
    <ligand>
        <name>ATP</name>
        <dbReference type="ChEBI" id="CHEBI:30616"/>
    </ligand>
</feature>
<dbReference type="InterPro" id="IPR006195">
    <property type="entry name" value="aa-tRNA-synth_II"/>
</dbReference>
<dbReference type="InterPro" id="IPR045864">
    <property type="entry name" value="aa-tRNA-synth_II/BPL/LPL"/>
</dbReference>
<evidence type="ECO:0000256" key="7">
    <source>
        <dbReference type="HAMAP-Rule" id="MF_00044"/>
    </source>
</evidence>
<feature type="binding site" evidence="7">
    <location>
        <position position="219"/>
    </location>
    <ligand>
        <name>L-aspartate</name>
        <dbReference type="ChEBI" id="CHEBI:29991"/>
    </ligand>
</feature>
<keyword evidence="6 7" id="KW-0030">Aminoacyl-tRNA synthetase</keyword>
<evidence type="ECO:0000256" key="6">
    <source>
        <dbReference type="ARBA" id="ARBA00023146"/>
    </source>
</evidence>
<feature type="binding site" evidence="7">
    <location>
        <begin position="219"/>
        <end position="221"/>
    </location>
    <ligand>
        <name>ATP</name>
        <dbReference type="ChEBI" id="CHEBI:30616"/>
    </ligand>
</feature>
<dbReference type="Pfam" id="PF00152">
    <property type="entry name" value="tRNA-synt_2"/>
    <property type="match status" value="1"/>
</dbReference>
<dbReference type="CDD" id="cd00777">
    <property type="entry name" value="AspRS_core"/>
    <property type="match status" value="1"/>
</dbReference>
<evidence type="ECO:0000256" key="5">
    <source>
        <dbReference type="ARBA" id="ARBA00022917"/>
    </source>
</evidence>
<dbReference type="PROSITE" id="PS50862">
    <property type="entry name" value="AA_TRNA_LIGASE_II"/>
    <property type="match status" value="1"/>
</dbReference>
<dbReference type="InterPro" id="IPR004115">
    <property type="entry name" value="GAD-like_sf"/>
</dbReference>
<keyword evidence="5 7" id="KW-0648">Protein biosynthesis</keyword>
<evidence type="ECO:0000256" key="2">
    <source>
        <dbReference type="ARBA" id="ARBA00022598"/>
    </source>
</evidence>
<dbReference type="Gene3D" id="2.40.50.140">
    <property type="entry name" value="Nucleic acid-binding proteins"/>
    <property type="match status" value="1"/>
</dbReference>
<dbReference type="Gene3D" id="3.30.1360.30">
    <property type="entry name" value="GAD-like domain"/>
    <property type="match status" value="1"/>
</dbReference>
<dbReference type="CDD" id="cd04317">
    <property type="entry name" value="EcAspRS_like_N"/>
    <property type="match status" value="1"/>
</dbReference>
<gene>
    <name evidence="7 9" type="primary">aspS</name>
    <name evidence="9" type="ORF">HY220_01140</name>
</gene>
<dbReference type="NCBIfam" id="NF001750">
    <property type="entry name" value="PRK00476.1"/>
    <property type="match status" value="1"/>
</dbReference>
<evidence type="ECO:0000256" key="1">
    <source>
        <dbReference type="ARBA" id="ARBA00006303"/>
    </source>
</evidence>
<organism evidence="9 10">
    <name type="scientific">Candidatus Sungiibacteriota bacterium</name>
    <dbReference type="NCBI Taxonomy" id="2750080"/>
    <lineage>
        <taxon>Bacteria</taxon>
        <taxon>Candidatus Sungiibacteriota</taxon>
    </lineage>
</organism>
<dbReference type="GO" id="GO:0006422">
    <property type="term" value="P:aspartyl-tRNA aminoacylation"/>
    <property type="evidence" value="ECO:0007669"/>
    <property type="project" value="UniProtKB-UniRule"/>
</dbReference>
<comment type="function">
    <text evidence="7">Aspartyl-tRNA synthetase with relaxed tRNA specificity since it is able to aspartylate not only its cognate tRNA(Asp) but also tRNA(Asn). Reaction proceeds in two steps: L-aspartate is first activated by ATP to form Asp-AMP and then transferred to the acceptor end of tRNA(Asp/Asn).</text>
</comment>